<protein>
    <recommendedName>
        <fullName evidence="1">DUF8106 domain-containing protein</fullName>
    </recommendedName>
</protein>
<gene>
    <name evidence="2" type="ORF">Natoc_3354</name>
</gene>
<dbReference type="Pfam" id="PF26408">
    <property type="entry name" value="DUF8106"/>
    <property type="match status" value="1"/>
</dbReference>
<evidence type="ECO:0000313" key="2">
    <source>
        <dbReference type="EMBL" id="AGB39086.1"/>
    </source>
</evidence>
<keyword evidence="3" id="KW-1185">Reference proteome</keyword>
<dbReference type="InterPro" id="IPR058419">
    <property type="entry name" value="DUF8106"/>
</dbReference>
<evidence type="ECO:0000259" key="1">
    <source>
        <dbReference type="Pfam" id="PF26408"/>
    </source>
</evidence>
<sequence length="102" mass="11305">MTRSVSHDHDAREGLKATLYCWGCDHASPVDGDWIRRPRGSEVAYVCPDCGTVIARRRREDDDPSPGEAWGRVVRTSVSVWQASVGFGSTAPVRASHRRDNP</sequence>
<dbReference type="AlphaFoldDB" id="L0K255"/>
<dbReference type="KEGG" id="nou:Natoc_3354"/>
<dbReference type="EMBL" id="CP003929">
    <property type="protein sequence ID" value="AGB39086.1"/>
    <property type="molecule type" value="Genomic_DNA"/>
</dbReference>
<proteinExistence type="predicted"/>
<dbReference type="GeneID" id="14401794"/>
<reference evidence="2 3" key="1">
    <citation type="submission" date="2012-11" db="EMBL/GenBank/DDBJ databases">
        <title>FINISHED of Natronococcus occultus SP4, DSM 3396.</title>
        <authorList>
            <consortium name="DOE Joint Genome Institute"/>
            <person name="Eisen J."/>
            <person name="Huntemann M."/>
            <person name="Wei C.-L."/>
            <person name="Han J."/>
            <person name="Detter J.C."/>
            <person name="Han C."/>
            <person name="Tapia R."/>
            <person name="Chen A."/>
            <person name="Kyrpides N."/>
            <person name="Mavromatis K."/>
            <person name="Markowitz V."/>
            <person name="Szeto E."/>
            <person name="Ivanova N."/>
            <person name="Mikhailova N."/>
            <person name="Ovchinnikova G."/>
            <person name="Pagani I."/>
            <person name="Pati A."/>
            <person name="Goodwin L."/>
            <person name="Nordberg H.P."/>
            <person name="Cantor M.N."/>
            <person name="Hua S.X."/>
            <person name="Woyke T."/>
            <person name="Eisen J."/>
            <person name="Klenk H.-P."/>
            <person name="Klenk H.-P."/>
        </authorList>
    </citation>
    <scope>NUCLEOTIDE SEQUENCE [LARGE SCALE GENOMIC DNA]</scope>
    <source>
        <strain evidence="2 3">SP4</strain>
    </source>
</reference>
<dbReference type="OrthoDB" id="209680at2157"/>
<feature type="domain" description="DUF8106" evidence="1">
    <location>
        <begin position="16"/>
        <end position="57"/>
    </location>
</feature>
<dbReference type="HOGENOM" id="CLU_179020_0_0_2"/>
<evidence type="ECO:0000313" key="3">
    <source>
        <dbReference type="Proteomes" id="UP000010878"/>
    </source>
</evidence>
<dbReference type="Proteomes" id="UP000010878">
    <property type="component" value="Chromosome"/>
</dbReference>
<dbReference type="eggNOG" id="arCOG07555">
    <property type="taxonomic scope" value="Archaea"/>
</dbReference>
<accession>L0K255</accession>
<dbReference type="RefSeq" id="WP_015322523.1">
    <property type="nucleotide sequence ID" value="NC_019974.1"/>
</dbReference>
<name>L0K255_9EURY</name>
<organism evidence="2 3">
    <name type="scientific">Natronococcus occultus SP4</name>
    <dbReference type="NCBI Taxonomy" id="694430"/>
    <lineage>
        <taxon>Archaea</taxon>
        <taxon>Methanobacteriati</taxon>
        <taxon>Methanobacteriota</taxon>
        <taxon>Stenosarchaea group</taxon>
        <taxon>Halobacteria</taxon>
        <taxon>Halobacteriales</taxon>
        <taxon>Natrialbaceae</taxon>
        <taxon>Natronococcus</taxon>
    </lineage>
</organism>